<dbReference type="EMBL" id="KZ805304">
    <property type="protein sequence ID" value="PVI07380.1"/>
    <property type="molecule type" value="Genomic_DNA"/>
</dbReference>
<reference evidence="1 2" key="1">
    <citation type="journal article" date="2018" name="Sci. Rep.">
        <title>Comparative genomics provides insights into the lifestyle and reveals functional heterogeneity of dark septate endophytic fungi.</title>
        <authorList>
            <person name="Knapp D.G."/>
            <person name="Nemeth J.B."/>
            <person name="Barry K."/>
            <person name="Hainaut M."/>
            <person name="Henrissat B."/>
            <person name="Johnson J."/>
            <person name="Kuo A."/>
            <person name="Lim J.H.P."/>
            <person name="Lipzen A."/>
            <person name="Nolan M."/>
            <person name="Ohm R.A."/>
            <person name="Tamas L."/>
            <person name="Grigoriev I.V."/>
            <person name="Spatafora J.W."/>
            <person name="Nagy L.G."/>
            <person name="Kovacs G.M."/>
        </authorList>
    </citation>
    <scope>NUCLEOTIDE SEQUENCE [LARGE SCALE GENOMIC DNA]</scope>
    <source>
        <strain evidence="1 2">DSE2036</strain>
    </source>
</reference>
<sequence>MRFEVLFFILVHTLETIGSLTAMDILFCLHMHTIPQSRHTHKKTADDAWWVEMTTCSVLKGGRAGEGEASKGFVSLLQHG</sequence>
<proteinExistence type="predicted"/>
<dbReference type="AlphaFoldDB" id="A0A2V1EDE4"/>
<gene>
    <name evidence="1" type="ORF">DM02DRAFT_324540</name>
</gene>
<dbReference type="Proteomes" id="UP000244855">
    <property type="component" value="Unassembled WGS sequence"/>
</dbReference>
<name>A0A2V1EDE4_9PLEO</name>
<protein>
    <submittedName>
        <fullName evidence="1">Uncharacterized protein</fullName>
    </submittedName>
</protein>
<keyword evidence="2" id="KW-1185">Reference proteome</keyword>
<evidence type="ECO:0000313" key="1">
    <source>
        <dbReference type="EMBL" id="PVI07380.1"/>
    </source>
</evidence>
<organism evidence="1 2">
    <name type="scientific">Periconia macrospinosa</name>
    <dbReference type="NCBI Taxonomy" id="97972"/>
    <lineage>
        <taxon>Eukaryota</taxon>
        <taxon>Fungi</taxon>
        <taxon>Dikarya</taxon>
        <taxon>Ascomycota</taxon>
        <taxon>Pezizomycotina</taxon>
        <taxon>Dothideomycetes</taxon>
        <taxon>Pleosporomycetidae</taxon>
        <taxon>Pleosporales</taxon>
        <taxon>Massarineae</taxon>
        <taxon>Periconiaceae</taxon>
        <taxon>Periconia</taxon>
    </lineage>
</organism>
<accession>A0A2V1EDE4</accession>
<evidence type="ECO:0000313" key="2">
    <source>
        <dbReference type="Proteomes" id="UP000244855"/>
    </source>
</evidence>